<name>A0ABY3U3W3_9MYCO</name>
<dbReference type="Proteomes" id="UP001055200">
    <property type="component" value="Chromosome"/>
</dbReference>
<dbReference type="RefSeq" id="WP_240170947.1">
    <property type="nucleotide sequence ID" value="NZ_CP092365.1"/>
</dbReference>
<sequence length="238" mass="25019">MGQHSAETESVTEADPSEVDGLLDELLIAEDPVLTAALENSAAAGLPAIAVSAQQGAFLHLLARALGARRILEVGTLGGYSTIWLARAAGADGAVVSLEYAAHHAEVARANLERAGLGERVRVLVGPALETLPDLVNEEPFDLVFIDADKENNTAYLRWAVQLSRPGTVIIVDNVIRDGRIIDTDTDADAGSDAERATRGAREVLEQMGAESRLEVAALQTVGAKGWDGFAMALVTEG</sequence>
<keyword evidence="5" id="KW-1185">Reference proteome</keyword>
<dbReference type="InterPro" id="IPR050362">
    <property type="entry name" value="Cation-dep_OMT"/>
</dbReference>
<proteinExistence type="predicted"/>
<dbReference type="CDD" id="cd02440">
    <property type="entry name" value="AdoMet_MTases"/>
    <property type="match status" value="1"/>
</dbReference>
<keyword evidence="1" id="KW-0489">Methyltransferase</keyword>
<dbReference type="PANTHER" id="PTHR10509">
    <property type="entry name" value="O-METHYLTRANSFERASE-RELATED"/>
    <property type="match status" value="1"/>
</dbReference>
<dbReference type="PROSITE" id="PS51682">
    <property type="entry name" value="SAM_OMT_I"/>
    <property type="match status" value="1"/>
</dbReference>
<accession>A0ABY3U3W3</accession>
<dbReference type="InterPro" id="IPR029063">
    <property type="entry name" value="SAM-dependent_MTases_sf"/>
</dbReference>
<keyword evidence="3" id="KW-0949">S-adenosyl-L-methionine</keyword>
<evidence type="ECO:0000256" key="1">
    <source>
        <dbReference type="ARBA" id="ARBA00022603"/>
    </source>
</evidence>
<evidence type="ECO:0000256" key="2">
    <source>
        <dbReference type="ARBA" id="ARBA00022679"/>
    </source>
</evidence>
<dbReference type="PANTHER" id="PTHR10509:SF14">
    <property type="entry name" value="CAFFEOYL-COA O-METHYLTRANSFERASE 3-RELATED"/>
    <property type="match status" value="1"/>
</dbReference>
<dbReference type="Pfam" id="PF01596">
    <property type="entry name" value="Methyltransf_3"/>
    <property type="match status" value="1"/>
</dbReference>
<dbReference type="EMBL" id="CP092365">
    <property type="protein sequence ID" value="ULN52675.1"/>
    <property type="molecule type" value="Genomic_DNA"/>
</dbReference>
<evidence type="ECO:0000313" key="5">
    <source>
        <dbReference type="Proteomes" id="UP001055200"/>
    </source>
</evidence>
<organism evidence="4 5">
    <name type="scientific">Mycolicibacillus parakoreensis</name>
    <dbReference type="NCBI Taxonomy" id="1069221"/>
    <lineage>
        <taxon>Bacteria</taxon>
        <taxon>Bacillati</taxon>
        <taxon>Actinomycetota</taxon>
        <taxon>Actinomycetes</taxon>
        <taxon>Mycobacteriales</taxon>
        <taxon>Mycobacteriaceae</taxon>
        <taxon>Mycolicibacillus</taxon>
    </lineage>
</organism>
<keyword evidence="2" id="KW-0808">Transferase</keyword>
<gene>
    <name evidence="4" type="ORF">MIU77_17895</name>
</gene>
<dbReference type="InterPro" id="IPR002935">
    <property type="entry name" value="SAM_O-MeTrfase"/>
</dbReference>
<dbReference type="SUPFAM" id="SSF53335">
    <property type="entry name" value="S-adenosyl-L-methionine-dependent methyltransferases"/>
    <property type="match status" value="1"/>
</dbReference>
<evidence type="ECO:0000256" key="3">
    <source>
        <dbReference type="ARBA" id="ARBA00022691"/>
    </source>
</evidence>
<reference evidence="4" key="1">
    <citation type="submission" date="2022-08" db="EMBL/GenBank/DDBJ databases">
        <title>Complete genome sequence of 14 non-tuberculosis mycobacteria type-strains.</title>
        <authorList>
            <person name="Igarashi Y."/>
            <person name="Osugi A."/>
            <person name="Mitarai S."/>
        </authorList>
    </citation>
    <scope>NUCLEOTIDE SEQUENCE</scope>
    <source>
        <strain evidence="4">DSM 45575</strain>
    </source>
</reference>
<protein>
    <submittedName>
        <fullName evidence="4">O-methyltransferase</fullName>
    </submittedName>
</protein>
<evidence type="ECO:0000313" key="4">
    <source>
        <dbReference type="EMBL" id="ULN52675.1"/>
    </source>
</evidence>
<dbReference type="Gene3D" id="3.40.50.150">
    <property type="entry name" value="Vaccinia Virus protein VP39"/>
    <property type="match status" value="1"/>
</dbReference>